<keyword evidence="3" id="KW-0812">Transmembrane</keyword>
<keyword evidence="3" id="KW-1133">Transmembrane helix</keyword>
<evidence type="ECO:0000256" key="3">
    <source>
        <dbReference type="SAM" id="Phobius"/>
    </source>
</evidence>
<feature type="coiled-coil region" evidence="1">
    <location>
        <begin position="388"/>
        <end position="465"/>
    </location>
</feature>
<evidence type="ECO:0000256" key="1">
    <source>
        <dbReference type="SAM" id="Coils"/>
    </source>
</evidence>
<feature type="transmembrane region" description="Helical" evidence="3">
    <location>
        <begin position="43"/>
        <end position="64"/>
    </location>
</feature>
<accession>A0A1L7RGL0</accession>
<dbReference type="InterPro" id="IPR025280">
    <property type="entry name" value="SNIPE"/>
</dbReference>
<dbReference type="Pfam" id="PF13250">
    <property type="entry name" value="SNIPE"/>
    <property type="match status" value="1"/>
</dbReference>
<sequence>MKPSGLGIAMRVLGVLSALLAALAVIGIIGAMATDDYRAGDAILSSLILVIPSAAIAALLFWGAGRTDRKAAARASQSPTPVPMQVASRPAGSAFVLFGGRRARELEAQLASANGEIQQLQGALQQTVGQRDSLQQFFDSHGGQAVWDQTQALEDTRQRILAKQQELAGLDAEISGRRRQAEADIRNAIATKQQELNGLDTEIAERRQRAEEEVRQATAKAWEEANAATRQARADLERLQREAEILNEKLHPQRVQLKLEEAGFVDYDHPAKDSVELGAELQDLRKDVQMAVRNYSAVTSVDETNVPTTKAGRTKLAKDTAKLALTAFNTQVDNIIKAATPRNAEASMRKIYKVAETVERLGDSAKVRITADYVKLRTRELDLAVQHLQAKQIERDLEREHKAELREQAKAERELQAERERLEKEKQHYLNVLKVVQDAGDEEEAARLQEQLVAIEKGINDVEERAANIRAGYVYVISNIGSFGEHMVKIGMTRRLDPMDRVRELGDASVPFQFDVHALFFAEDAVSVEAALHRRFASKRVNRINTRREFFYATPAEVRDVLTDVTGNLLEFTNEPAAEQYRQSQQIAAEEQSNDNLGEAITDANIDKMPASAPRPDFDWDD</sequence>
<dbReference type="EMBL" id="LK995479">
    <property type="protein sequence ID" value="CED90586.1"/>
    <property type="molecule type" value="Genomic_DNA"/>
</dbReference>
<evidence type="ECO:0000256" key="2">
    <source>
        <dbReference type="SAM" id="MobiDB-lite"/>
    </source>
</evidence>
<dbReference type="SMART" id="SM00974">
    <property type="entry name" value="T5orf172"/>
    <property type="match status" value="1"/>
</dbReference>
<reference evidence="5" key="1">
    <citation type="submission" date="2014-07" db="EMBL/GenBank/DDBJ databases">
        <authorList>
            <person name="Zhang J.E."/>
            <person name="Yang H."/>
            <person name="Guo J."/>
            <person name="Deng Z."/>
            <person name="Luo H."/>
            <person name="Luo M."/>
            <person name="Zhao B."/>
        </authorList>
    </citation>
    <scope>NUCLEOTIDE SEQUENCE</scope>
    <source>
        <strain evidence="5">AM4</strain>
    </source>
</reference>
<dbReference type="Pfam" id="PF13455">
    <property type="entry name" value="MUG113"/>
    <property type="match status" value="1"/>
</dbReference>
<protein>
    <submittedName>
        <fullName evidence="5">Chromosome segregation ATPase</fullName>
    </submittedName>
</protein>
<feature type="domain" description="Bacteriophage T5 Orf172 DNA-binding" evidence="4">
    <location>
        <begin position="482"/>
        <end position="565"/>
    </location>
</feature>
<dbReference type="AlphaFoldDB" id="A0A1L7RGL0"/>
<keyword evidence="3" id="KW-0472">Membrane</keyword>
<gene>
    <name evidence="5" type="ORF">AAM4_0754</name>
</gene>
<feature type="coiled-coil region" evidence="1">
    <location>
        <begin position="153"/>
        <end position="256"/>
    </location>
</feature>
<evidence type="ECO:0000313" key="5">
    <source>
        <dbReference type="EMBL" id="CED90586.1"/>
    </source>
</evidence>
<evidence type="ECO:0000259" key="4">
    <source>
        <dbReference type="SMART" id="SM00974"/>
    </source>
</evidence>
<keyword evidence="1" id="KW-0175">Coiled coil</keyword>
<dbReference type="InterPro" id="IPR018306">
    <property type="entry name" value="Phage_T5_Orf172_DNA-bd"/>
</dbReference>
<name>A0A1L7RGL0_9ACTO</name>
<feature type="transmembrane region" description="Helical" evidence="3">
    <location>
        <begin position="12"/>
        <end position="31"/>
    </location>
</feature>
<feature type="region of interest" description="Disordered" evidence="2">
    <location>
        <begin position="584"/>
        <end position="622"/>
    </location>
</feature>
<organism evidence="5">
    <name type="scientific">Actinomyces succiniciruminis</name>
    <dbReference type="NCBI Taxonomy" id="1522002"/>
    <lineage>
        <taxon>Bacteria</taxon>
        <taxon>Bacillati</taxon>
        <taxon>Actinomycetota</taxon>
        <taxon>Actinomycetes</taxon>
        <taxon>Actinomycetales</taxon>
        <taxon>Actinomycetaceae</taxon>
        <taxon>Actinomyces</taxon>
    </lineage>
</organism>
<proteinExistence type="predicted"/>